<feature type="compositionally biased region" description="Polar residues" evidence="1">
    <location>
        <begin position="69"/>
        <end position="82"/>
    </location>
</feature>
<feature type="region of interest" description="Disordered" evidence="1">
    <location>
        <begin position="143"/>
        <end position="189"/>
    </location>
</feature>
<feature type="region of interest" description="Disordered" evidence="1">
    <location>
        <begin position="299"/>
        <end position="410"/>
    </location>
</feature>
<dbReference type="Proteomes" id="UP000799423">
    <property type="component" value="Unassembled WGS sequence"/>
</dbReference>
<organism evidence="2 3">
    <name type="scientific">Plenodomus tracheiphilus IPT5</name>
    <dbReference type="NCBI Taxonomy" id="1408161"/>
    <lineage>
        <taxon>Eukaryota</taxon>
        <taxon>Fungi</taxon>
        <taxon>Dikarya</taxon>
        <taxon>Ascomycota</taxon>
        <taxon>Pezizomycotina</taxon>
        <taxon>Dothideomycetes</taxon>
        <taxon>Pleosporomycetidae</taxon>
        <taxon>Pleosporales</taxon>
        <taxon>Pleosporineae</taxon>
        <taxon>Leptosphaeriaceae</taxon>
        <taxon>Plenodomus</taxon>
    </lineage>
</organism>
<feature type="region of interest" description="Disordered" evidence="1">
    <location>
        <begin position="1"/>
        <end position="82"/>
    </location>
</feature>
<reference evidence="2" key="1">
    <citation type="submission" date="2020-01" db="EMBL/GenBank/DDBJ databases">
        <authorList>
            <consortium name="DOE Joint Genome Institute"/>
            <person name="Haridas S."/>
            <person name="Albert R."/>
            <person name="Binder M."/>
            <person name="Bloem J."/>
            <person name="Labutti K."/>
            <person name="Salamov A."/>
            <person name="Andreopoulos B."/>
            <person name="Baker S.E."/>
            <person name="Barry K."/>
            <person name="Bills G."/>
            <person name="Bluhm B.H."/>
            <person name="Cannon C."/>
            <person name="Castanera R."/>
            <person name="Culley D.E."/>
            <person name="Daum C."/>
            <person name="Ezra D."/>
            <person name="Gonzalez J.B."/>
            <person name="Henrissat B."/>
            <person name="Kuo A."/>
            <person name="Liang C."/>
            <person name="Lipzen A."/>
            <person name="Lutzoni F."/>
            <person name="Magnuson J."/>
            <person name="Mondo S."/>
            <person name="Nolan M."/>
            <person name="Ohm R."/>
            <person name="Pangilinan J."/>
            <person name="Park H.-J."/>
            <person name="Ramirez L."/>
            <person name="Alfaro M."/>
            <person name="Sun H."/>
            <person name="Tritt A."/>
            <person name="Yoshinaga Y."/>
            <person name="Zwiers L.-H."/>
            <person name="Turgeon B.G."/>
            <person name="Goodwin S.B."/>
            <person name="Spatafora J.W."/>
            <person name="Crous P.W."/>
            <person name="Grigoriev I.V."/>
        </authorList>
    </citation>
    <scope>NUCLEOTIDE SEQUENCE</scope>
    <source>
        <strain evidence="2">IPT5</strain>
    </source>
</reference>
<feature type="compositionally biased region" description="Low complexity" evidence="1">
    <location>
        <begin position="43"/>
        <end position="56"/>
    </location>
</feature>
<protein>
    <submittedName>
        <fullName evidence="2">Uncharacterized protein</fullName>
    </submittedName>
</protein>
<evidence type="ECO:0000313" key="2">
    <source>
        <dbReference type="EMBL" id="KAF2852026.1"/>
    </source>
</evidence>
<feature type="compositionally biased region" description="Polar residues" evidence="1">
    <location>
        <begin position="387"/>
        <end position="403"/>
    </location>
</feature>
<dbReference type="EMBL" id="MU006300">
    <property type="protein sequence ID" value="KAF2852026.1"/>
    <property type="molecule type" value="Genomic_DNA"/>
</dbReference>
<feature type="region of interest" description="Disordered" evidence="1">
    <location>
        <begin position="94"/>
        <end position="125"/>
    </location>
</feature>
<evidence type="ECO:0000256" key="1">
    <source>
        <dbReference type="SAM" id="MobiDB-lite"/>
    </source>
</evidence>
<accession>A0A6A7B900</accession>
<keyword evidence="3" id="KW-1185">Reference proteome</keyword>
<proteinExistence type="predicted"/>
<feature type="compositionally biased region" description="Low complexity" evidence="1">
    <location>
        <begin position="108"/>
        <end position="125"/>
    </location>
</feature>
<dbReference type="AlphaFoldDB" id="A0A6A7B900"/>
<sequence length="491" mass="50707">MLDSATKASGPSDPSQTPSRPPPSSAPPPDHHGPDSSGAGTNALPPTLTPATTTTTRHSVPLGGFSSLWGDNTTSAPKAQPVLSDNTVPAIFTHAPGFDAQGGPSDLTASTGSVPSTTTTLTNTLPPTQSAALRALNAPAFHSSLAKSKPAKSTSSRTTVTSQPVVVRTYSGSRHASRPGSGFSTPRSFAMNGHNNISALSAGLAGRGEQLPSADDFSFSAILRAVDPEIRDAIDAIAEICARSRLSMADEYDAHLPPQGEITSGGPGWAASTSALVGRGRLNRVSQGWTAADNTLMAVPEASSSSERLAQENKNVSSRKRSQSAYGSLKSVISGSSGKRKALDGDTFRDLQTGSSSRVGAHAKQGPAWSVNPSASSSSQPAITLVASPTPSKQLSLDTTSAPSAAEECRPRTAIPQRSFTHRRGPSAINLPTSRLRSGTLSTISSWLPWPRPSGLSDGSHQDLTKAETRLREMLISNQNLGKGKATVSVA</sequence>
<feature type="compositionally biased region" description="Polar residues" evidence="1">
    <location>
        <begin position="302"/>
        <end position="316"/>
    </location>
</feature>
<dbReference type="OrthoDB" id="5339332at2759"/>
<feature type="compositionally biased region" description="Low complexity" evidence="1">
    <location>
        <begin position="367"/>
        <end position="382"/>
    </location>
</feature>
<feature type="compositionally biased region" description="Polar residues" evidence="1">
    <location>
        <begin position="323"/>
        <end position="337"/>
    </location>
</feature>
<feature type="compositionally biased region" description="Pro residues" evidence="1">
    <location>
        <begin position="19"/>
        <end position="28"/>
    </location>
</feature>
<feature type="compositionally biased region" description="Polar residues" evidence="1">
    <location>
        <begin position="151"/>
        <end position="174"/>
    </location>
</feature>
<gene>
    <name evidence="2" type="ORF">T440DRAFT_467264</name>
</gene>
<evidence type="ECO:0000313" key="3">
    <source>
        <dbReference type="Proteomes" id="UP000799423"/>
    </source>
</evidence>
<name>A0A6A7B900_9PLEO</name>